<reference evidence="3 4" key="1">
    <citation type="submission" date="2018-04" db="EMBL/GenBank/DDBJ databases">
        <title>Camelliibacillus theae gen. nov., sp. nov., isolated from Pu'er tea.</title>
        <authorList>
            <person name="Niu L."/>
        </authorList>
    </citation>
    <scope>NUCLEOTIDE SEQUENCE [LARGE SCALE GENOMIC DNA]</scope>
    <source>
        <strain evidence="3 4">T8</strain>
    </source>
</reference>
<dbReference type="RefSeq" id="WP_116554465.1">
    <property type="nucleotide sequence ID" value="NZ_QCZG01000014.1"/>
</dbReference>
<dbReference type="Pfam" id="PF00903">
    <property type="entry name" value="Glyoxalase"/>
    <property type="match status" value="2"/>
</dbReference>
<proteinExistence type="predicted"/>
<dbReference type="PANTHER" id="PTHR43048:SF3">
    <property type="entry name" value="METHYLMALONYL-COA EPIMERASE, MITOCHONDRIAL"/>
    <property type="match status" value="1"/>
</dbReference>
<dbReference type="Gene3D" id="3.10.180.10">
    <property type="entry name" value="2,3-Dihydroxybiphenyl 1,2-Dioxygenase, domain 1"/>
    <property type="match status" value="2"/>
</dbReference>
<keyword evidence="3" id="KW-0560">Oxidoreductase</keyword>
<protein>
    <submittedName>
        <fullName evidence="3">2,3-dihydroxy-p-cumate-3,4-dioxygenase</fullName>
    </submittedName>
</protein>
<dbReference type="GO" id="GO:0051213">
    <property type="term" value="F:dioxygenase activity"/>
    <property type="evidence" value="ECO:0007669"/>
    <property type="project" value="UniProtKB-KW"/>
</dbReference>
<keyword evidence="1" id="KW-0479">Metal-binding</keyword>
<dbReference type="InterPro" id="IPR029068">
    <property type="entry name" value="Glyas_Bleomycin-R_OHBP_Dase"/>
</dbReference>
<feature type="domain" description="VOC" evidence="2">
    <location>
        <begin position="6"/>
        <end position="122"/>
    </location>
</feature>
<dbReference type="InterPro" id="IPR004360">
    <property type="entry name" value="Glyas_Fos-R_dOase_dom"/>
</dbReference>
<dbReference type="Proteomes" id="UP000245998">
    <property type="component" value="Unassembled WGS sequence"/>
</dbReference>
<dbReference type="PANTHER" id="PTHR43048">
    <property type="entry name" value="METHYLMALONYL-COA EPIMERASE"/>
    <property type="match status" value="1"/>
</dbReference>
<comment type="caution">
    <text evidence="3">The sequence shown here is derived from an EMBL/GenBank/DDBJ whole genome shotgun (WGS) entry which is preliminary data.</text>
</comment>
<dbReference type="OrthoDB" id="317332at2"/>
<sequence>MIRYQKLGYVALNVSDMDKSCTFYEKIVGLQLVERVKDGPAFFRCSRDHHNLVLYPSERPGLKRVGLEVENPEALEQAFEHFTKAGLNPKELNKNEQKMLAQGKTFRFKDPNSCITFEFYSDITQMATEYKHTVTKIARLGHVVVKVPEFEKTIKFLKEVMNFKTSDYLSESIEFLRVFPNSYHHSFAVARAAEHQFHHVNFMVTDIDDIGIARNRMINNGVTITNGPGRHQPSGSIFLYYLDPDELTIEYSFGMEEFPEEGARKAKMLERNRLTLDLWGGKPDPRNCAFGYIEGAESKVQV</sequence>
<dbReference type="GO" id="GO:0004493">
    <property type="term" value="F:methylmalonyl-CoA epimerase activity"/>
    <property type="evidence" value="ECO:0007669"/>
    <property type="project" value="TreeGrafter"/>
</dbReference>
<keyword evidence="3" id="KW-0223">Dioxygenase</keyword>
<dbReference type="GO" id="GO:0046491">
    <property type="term" value="P:L-methylmalonyl-CoA metabolic process"/>
    <property type="evidence" value="ECO:0007669"/>
    <property type="project" value="TreeGrafter"/>
</dbReference>
<dbReference type="InterPro" id="IPR037523">
    <property type="entry name" value="VOC_core"/>
</dbReference>
<dbReference type="PROSITE" id="PS51819">
    <property type="entry name" value="VOC"/>
    <property type="match status" value="2"/>
</dbReference>
<evidence type="ECO:0000256" key="1">
    <source>
        <dbReference type="ARBA" id="ARBA00022723"/>
    </source>
</evidence>
<name>A0A2U1K3X9_9BACI</name>
<keyword evidence="4" id="KW-1185">Reference proteome</keyword>
<dbReference type="SUPFAM" id="SSF54593">
    <property type="entry name" value="Glyoxalase/Bleomycin resistance protein/Dihydroxybiphenyl dioxygenase"/>
    <property type="match status" value="1"/>
</dbReference>
<accession>A0A2U1K3X9</accession>
<organism evidence="3 4">
    <name type="scientific">Pueribacillus theae</name>
    <dbReference type="NCBI Taxonomy" id="2171751"/>
    <lineage>
        <taxon>Bacteria</taxon>
        <taxon>Bacillati</taxon>
        <taxon>Bacillota</taxon>
        <taxon>Bacilli</taxon>
        <taxon>Bacillales</taxon>
        <taxon>Bacillaceae</taxon>
        <taxon>Pueribacillus</taxon>
    </lineage>
</organism>
<evidence type="ECO:0000313" key="3">
    <source>
        <dbReference type="EMBL" id="PWA11965.1"/>
    </source>
</evidence>
<feature type="domain" description="VOC" evidence="2">
    <location>
        <begin position="139"/>
        <end position="254"/>
    </location>
</feature>
<dbReference type="InterPro" id="IPR051785">
    <property type="entry name" value="MMCE/EMCE_epimerase"/>
</dbReference>
<dbReference type="GO" id="GO:0046872">
    <property type="term" value="F:metal ion binding"/>
    <property type="evidence" value="ECO:0007669"/>
    <property type="project" value="UniProtKB-KW"/>
</dbReference>
<evidence type="ECO:0000259" key="2">
    <source>
        <dbReference type="PROSITE" id="PS51819"/>
    </source>
</evidence>
<dbReference type="EMBL" id="QCZG01000014">
    <property type="protein sequence ID" value="PWA11965.1"/>
    <property type="molecule type" value="Genomic_DNA"/>
</dbReference>
<gene>
    <name evidence="3" type="ORF">DCC39_08510</name>
</gene>
<dbReference type="AlphaFoldDB" id="A0A2U1K3X9"/>
<evidence type="ECO:0000313" key="4">
    <source>
        <dbReference type="Proteomes" id="UP000245998"/>
    </source>
</evidence>